<evidence type="ECO:0000313" key="3">
    <source>
        <dbReference type="Proteomes" id="UP000051574"/>
    </source>
</evidence>
<protein>
    <recommendedName>
        <fullName evidence="1">Amine oxidase domain-containing protein</fullName>
    </recommendedName>
</protein>
<dbReference type="Proteomes" id="UP000051574">
    <property type="component" value="Unassembled WGS sequence"/>
</dbReference>
<dbReference type="SUPFAM" id="SSF54373">
    <property type="entry name" value="FAD-linked reductases, C-terminal domain"/>
    <property type="match status" value="1"/>
</dbReference>
<proteinExistence type="predicted"/>
<dbReference type="Gene3D" id="3.90.660.10">
    <property type="match status" value="1"/>
</dbReference>
<dbReference type="EMBL" id="LJIG01002280">
    <property type="protein sequence ID" value="KRT84660.1"/>
    <property type="molecule type" value="Genomic_DNA"/>
</dbReference>
<reference evidence="2 3" key="1">
    <citation type="submission" date="2015-09" db="EMBL/GenBank/DDBJ databases">
        <title>Draft genome of the scarab beetle Oryctes borbonicus.</title>
        <authorList>
            <person name="Meyer J.M."/>
            <person name="Markov G.V."/>
            <person name="Baskaran P."/>
            <person name="Herrmann M."/>
            <person name="Sommer R.J."/>
            <person name="Roedelsperger C."/>
        </authorList>
    </citation>
    <scope>NUCLEOTIDE SEQUENCE [LARGE SCALE GENOMIC DNA]</scope>
    <source>
        <strain evidence="2">OB123</strain>
        <tissue evidence="2">Whole animal</tissue>
    </source>
</reference>
<organism evidence="2 3">
    <name type="scientific">Oryctes borbonicus</name>
    <dbReference type="NCBI Taxonomy" id="1629725"/>
    <lineage>
        <taxon>Eukaryota</taxon>
        <taxon>Metazoa</taxon>
        <taxon>Ecdysozoa</taxon>
        <taxon>Arthropoda</taxon>
        <taxon>Hexapoda</taxon>
        <taxon>Insecta</taxon>
        <taxon>Pterygota</taxon>
        <taxon>Neoptera</taxon>
        <taxon>Endopterygota</taxon>
        <taxon>Coleoptera</taxon>
        <taxon>Polyphaga</taxon>
        <taxon>Scarabaeiformia</taxon>
        <taxon>Scarabaeidae</taxon>
        <taxon>Dynastinae</taxon>
        <taxon>Oryctes</taxon>
    </lineage>
</organism>
<dbReference type="SUPFAM" id="SSF51905">
    <property type="entry name" value="FAD/NAD(P)-binding domain"/>
    <property type="match status" value="1"/>
</dbReference>
<dbReference type="AlphaFoldDB" id="A0A0T6BBH1"/>
<comment type="caution">
    <text evidence="2">The sequence shown here is derived from an EMBL/GenBank/DDBJ whole genome shotgun (WGS) entry which is preliminary data.</text>
</comment>
<dbReference type="InterPro" id="IPR002937">
    <property type="entry name" value="Amino_oxidase"/>
</dbReference>
<feature type="domain" description="Amine oxidase" evidence="1">
    <location>
        <begin position="34"/>
        <end position="488"/>
    </location>
</feature>
<gene>
    <name evidence="2" type="ORF">AMK59_580</name>
</gene>
<dbReference type="GO" id="GO:0046592">
    <property type="term" value="F:polyamine oxidase activity"/>
    <property type="evidence" value="ECO:0007669"/>
    <property type="project" value="TreeGrafter"/>
</dbReference>
<dbReference type="InterPro" id="IPR050281">
    <property type="entry name" value="Flavin_monoamine_oxidase"/>
</dbReference>
<evidence type="ECO:0000259" key="1">
    <source>
        <dbReference type="Pfam" id="PF01593"/>
    </source>
</evidence>
<dbReference type="PANTHER" id="PTHR10742">
    <property type="entry name" value="FLAVIN MONOAMINE OXIDASE"/>
    <property type="match status" value="1"/>
</dbReference>
<name>A0A0T6BBH1_9SCAR</name>
<feature type="non-terminal residue" evidence="2">
    <location>
        <position position="488"/>
    </location>
</feature>
<dbReference type="Pfam" id="PF01593">
    <property type="entry name" value="Amino_oxidase"/>
    <property type="match status" value="1"/>
</dbReference>
<dbReference type="Gene3D" id="3.50.50.60">
    <property type="entry name" value="FAD/NAD(P)-binding domain"/>
    <property type="match status" value="1"/>
</dbReference>
<accession>A0A0T6BBH1</accession>
<evidence type="ECO:0000313" key="2">
    <source>
        <dbReference type="EMBL" id="KRT84660.1"/>
    </source>
</evidence>
<dbReference type="PANTHER" id="PTHR10742:SF398">
    <property type="entry name" value="AMINE OXIDASE DOMAIN-CONTAINING PROTEIN-RELATED"/>
    <property type="match status" value="1"/>
</dbReference>
<dbReference type="InterPro" id="IPR036188">
    <property type="entry name" value="FAD/NAD-bd_sf"/>
</dbReference>
<dbReference type="OrthoDB" id="5046242at2759"/>
<feature type="non-terminal residue" evidence="2">
    <location>
        <position position="1"/>
    </location>
</feature>
<sequence>VKMIDCCWCLRLVSLAVIFRASFSTVIIVGTGPAGIAASTRFLKNNVTDILILEAENRLGGRINSIELGSSIVDMGAEWCHGQEGNIVYDLIKDYNILRHTNVKFTIFYSDGKPVDEGLSTTLSEIIQRIYIPDGDKNQRDGITLGEYCTKRYLDAINNLDLNKIRERRIAKDFLAFFQSYVISSEGSFSWFEPSAESDFRECPGDFGLNWDGRGFKTILDLMMRKFPNTSTPLPIDDKIILNKEVQKIVWDSKDDGVIVKCTDGSWYHGEQVIFTPSLGVLKERHSSMFEPQLPMRKQVAIEKLGIGAVMKIMLLFDTTWWPSTFTGAGFVWSFEHRDVDFYKFTKLGKVWIFDASGIFPVANNPNVLSFWFTGASIPIIEQLDQVEVSEGVNFLMEKFIKPIYNNMTYPISFVKSQWYTNPHFRGTYSYQTTASRRLNANAVLARPLRNRNGKTTLMFAGEATHPYYYSTVHGAIETGYREADRVL</sequence>
<keyword evidence="3" id="KW-1185">Reference proteome</keyword>